<dbReference type="InterPro" id="IPR047262">
    <property type="entry name" value="PRX-like1"/>
</dbReference>
<feature type="chain" id="PRO_5045133488" evidence="3">
    <location>
        <begin position="25"/>
        <end position="628"/>
    </location>
</feature>
<dbReference type="Gene3D" id="2.60.120.230">
    <property type="match status" value="1"/>
</dbReference>
<dbReference type="InterPro" id="IPR036249">
    <property type="entry name" value="Thioredoxin-like_sf"/>
</dbReference>
<gene>
    <name evidence="5" type="ORF">QTN89_11405</name>
</gene>
<dbReference type="InterPro" id="IPR024548">
    <property type="entry name" value="Cu2_monoox_C"/>
</dbReference>
<dbReference type="Gene3D" id="2.60.120.310">
    <property type="entry name" value="Copper type II, ascorbate-dependent monooxygenase, N-terminal domain"/>
    <property type="match status" value="1"/>
</dbReference>
<keyword evidence="3" id="KW-0732">Signal</keyword>
<evidence type="ECO:0000256" key="2">
    <source>
        <dbReference type="SAM" id="MobiDB-lite"/>
    </source>
</evidence>
<evidence type="ECO:0000256" key="1">
    <source>
        <dbReference type="ARBA" id="ARBA00023157"/>
    </source>
</evidence>
<evidence type="ECO:0000313" key="5">
    <source>
        <dbReference type="EMBL" id="MDM4016041.1"/>
    </source>
</evidence>
<feature type="signal peptide" evidence="3">
    <location>
        <begin position="1"/>
        <end position="24"/>
    </location>
</feature>
<dbReference type="EMBL" id="JASZZN010000007">
    <property type="protein sequence ID" value="MDM4016041.1"/>
    <property type="molecule type" value="Genomic_DNA"/>
</dbReference>
<accession>A0ABT7PHR7</accession>
<dbReference type="PANTHER" id="PTHR43640:SF1">
    <property type="entry name" value="THIOREDOXIN-DEPENDENT PEROXIREDOXIN"/>
    <property type="match status" value="1"/>
</dbReference>
<evidence type="ECO:0000313" key="6">
    <source>
        <dbReference type="Proteomes" id="UP001239462"/>
    </source>
</evidence>
<dbReference type="SUPFAM" id="SSF49742">
    <property type="entry name" value="PHM/PNGase F"/>
    <property type="match status" value="2"/>
</dbReference>
<dbReference type="SUPFAM" id="SSF52833">
    <property type="entry name" value="Thioredoxin-like"/>
    <property type="match status" value="1"/>
</dbReference>
<organism evidence="5 6">
    <name type="scientific">Roseiconus lacunae</name>
    <dbReference type="NCBI Taxonomy" id="2605694"/>
    <lineage>
        <taxon>Bacteria</taxon>
        <taxon>Pseudomonadati</taxon>
        <taxon>Planctomycetota</taxon>
        <taxon>Planctomycetia</taxon>
        <taxon>Pirellulales</taxon>
        <taxon>Pirellulaceae</taxon>
        <taxon>Roseiconus</taxon>
    </lineage>
</organism>
<protein>
    <submittedName>
        <fullName evidence="5">Redoxin domain-containing protein</fullName>
    </submittedName>
</protein>
<keyword evidence="6" id="KW-1185">Reference proteome</keyword>
<dbReference type="InterPro" id="IPR013766">
    <property type="entry name" value="Thioredoxin_domain"/>
</dbReference>
<dbReference type="InterPro" id="IPR000866">
    <property type="entry name" value="AhpC/TSA"/>
</dbReference>
<sequence>MNTRSCLVSVCVSVVVLLLPASNAKCEESSKQVRSGYNLLTDEKAVEVGQSLKGLAFTTVDGEAVYLNEVVQDGPVVFIFSSTVCPLAKRYTSRLNRMQEDFVRDGVRLFAVFANSDETDEGITDYRDRAKFPFPCVRDRHGYLAKRLGATMTPQAFLIDQHSVIRYRGAIDDNRYENRVKGTHLRTALTDLLADRPITVTSTSSMGCSIHLDEIREDDQVTYSGHVARILQDKCQSCHREGQIAPFAIEDYDDAVRWRTEIAAYTESRVMPPWKASPSVGHFSNDLSLSDSEIDLIARWVEQDTPLGNATELPPPPRYNDLWPAGTPDLVLSMPEPYTIAPEGEDDYRHFIIPYEANQDRFVEAIDVRPGNRNTVHHVIVYVDTSGKARQLDAQDPGPGYTRFGDVGFDPASMLGGWAPGMQPIRTPLGSGQWLPKKCDIVVQVHYYRTGFEEQDQTQFGLYFSKAEAPVPTRMQLAINHDFIIPPGSENYHVEAECRIRNDSFLYGITPHMHLIGETMSVVAHLPDGKTLPLIEIDDWDFNWQTMYRYRDLQHLPAGTIVKLKATFDNSEANPNNPHDPPQPIGWGEKTTDEMCIAFLNLVHESEYDPETQSRRGATPGKQLTIAK</sequence>
<dbReference type="InterPro" id="IPR008977">
    <property type="entry name" value="PHM/PNGase_F_dom_sf"/>
</dbReference>
<evidence type="ECO:0000256" key="3">
    <source>
        <dbReference type="SAM" id="SignalP"/>
    </source>
</evidence>
<dbReference type="InterPro" id="IPR014784">
    <property type="entry name" value="Cu2_ascorb_mOase-like_C"/>
</dbReference>
<dbReference type="Pfam" id="PF00578">
    <property type="entry name" value="AhpC-TSA"/>
    <property type="match status" value="1"/>
</dbReference>
<dbReference type="InterPro" id="IPR036939">
    <property type="entry name" value="Cu2_ascorb_mOase_N_sf"/>
</dbReference>
<feature type="region of interest" description="Disordered" evidence="2">
    <location>
        <begin position="608"/>
        <end position="628"/>
    </location>
</feature>
<reference evidence="5 6" key="1">
    <citation type="submission" date="2023-06" db="EMBL/GenBank/DDBJ databases">
        <title>Roseiconus lacunae JC819 isolated from Gulf of Mannar region, Tamil Nadu.</title>
        <authorList>
            <person name="Pk S."/>
            <person name="Ch S."/>
            <person name="Ch V.R."/>
        </authorList>
    </citation>
    <scope>NUCLEOTIDE SEQUENCE [LARGE SCALE GENOMIC DNA]</scope>
    <source>
        <strain evidence="5 6">JC819</strain>
    </source>
</reference>
<evidence type="ECO:0000259" key="4">
    <source>
        <dbReference type="PROSITE" id="PS51352"/>
    </source>
</evidence>
<dbReference type="Pfam" id="PF03712">
    <property type="entry name" value="Cu2_monoox_C"/>
    <property type="match status" value="1"/>
</dbReference>
<keyword evidence="1" id="KW-1015">Disulfide bond</keyword>
<feature type="domain" description="Thioredoxin" evidence="4">
    <location>
        <begin position="46"/>
        <end position="194"/>
    </location>
</feature>
<name>A0ABT7PHR7_9BACT</name>
<proteinExistence type="predicted"/>
<dbReference type="RefSeq" id="WP_289163643.1">
    <property type="nucleotide sequence ID" value="NZ_JASZZN010000007.1"/>
</dbReference>
<dbReference type="Gene3D" id="3.40.30.10">
    <property type="entry name" value="Glutaredoxin"/>
    <property type="match status" value="1"/>
</dbReference>
<dbReference type="Proteomes" id="UP001239462">
    <property type="component" value="Unassembled WGS sequence"/>
</dbReference>
<dbReference type="PANTHER" id="PTHR43640">
    <property type="entry name" value="OS07G0260300 PROTEIN"/>
    <property type="match status" value="1"/>
</dbReference>
<dbReference type="PROSITE" id="PS51352">
    <property type="entry name" value="THIOREDOXIN_2"/>
    <property type="match status" value="1"/>
</dbReference>
<comment type="caution">
    <text evidence="5">The sequence shown here is derived from an EMBL/GenBank/DDBJ whole genome shotgun (WGS) entry which is preliminary data.</text>
</comment>